<dbReference type="HOGENOM" id="CLU_216527_0_0_6"/>
<evidence type="ECO:0000313" key="2">
    <source>
        <dbReference type="Proteomes" id="UP000008851"/>
    </source>
</evidence>
<name>G7TE77_XANOB</name>
<accession>G7TE77</accession>
<dbReference type="EMBL" id="CP003057">
    <property type="protein sequence ID" value="AEQ97594.1"/>
    <property type="molecule type" value="Genomic_DNA"/>
</dbReference>
<dbReference type="KEGG" id="xor:XOC_3500"/>
<reference evidence="1 2" key="1">
    <citation type="journal article" date="2011" name="J. Bacteriol.">
        <title>Two new complete genome sequences offer insight into host and tissue specificity of plant pathogenic Xanthomonas spp.</title>
        <authorList>
            <person name="Bogdanove A.J."/>
            <person name="Koebnik R."/>
            <person name="Lu H."/>
            <person name="Furutani A."/>
            <person name="Angiuoli S.V."/>
            <person name="Patil P.B."/>
            <person name="Van Sluys M.A."/>
            <person name="Ryan R.P."/>
            <person name="Meyer D.F."/>
            <person name="Han S.W."/>
            <person name="Aparna G."/>
            <person name="Rajaram M."/>
            <person name="Delcher A.L."/>
            <person name="Phillippy A.M."/>
            <person name="Puiu D."/>
            <person name="Schatz M.C."/>
            <person name="Shumway M."/>
            <person name="Sommer D.D."/>
            <person name="Trapnell C."/>
            <person name="Benahmed F."/>
            <person name="Dimitrov G."/>
            <person name="Madupu R."/>
            <person name="Radune D."/>
            <person name="Sullivan S."/>
            <person name="Jha G."/>
            <person name="Ishihara H."/>
            <person name="Lee S.W."/>
            <person name="Pandey A."/>
            <person name="Sharma V."/>
            <person name="Sriariyanun M."/>
            <person name="Szurek B."/>
            <person name="Vera-Cruz C.M."/>
            <person name="Dorman K.S."/>
            <person name="Ronald P.C."/>
            <person name="Verdier V."/>
            <person name="Dow J.M."/>
            <person name="Sonti R.V."/>
            <person name="Tsuge S."/>
            <person name="Brendel V.P."/>
            <person name="Rabinowicz P.D."/>
            <person name="Leach J.E."/>
            <person name="White F.F."/>
            <person name="Salzberg S.L."/>
        </authorList>
    </citation>
    <scope>NUCLEOTIDE SEQUENCE [LARGE SCALE GENOMIC DNA]</scope>
    <source>
        <strain evidence="1 2">BLS256</strain>
    </source>
</reference>
<dbReference type="Proteomes" id="UP000008851">
    <property type="component" value="Chromosome"/>
</dbReference>
<proteinExistence type="predicted"/>
<organism evidence="1 2">
    <name type="scientific">Xanthomonas oryzae pv. oryzicola (strain BLS256)</name>
    <dbReference type="NCBI Taxonomy" id="383407"/>
    <lineage>
        <taxon>Bacteria</taxon>
        <taxon>Pseudomonadati</taxon>
        <taxon>Pseudomonadota</taxon>
        <taxon>Gammaproteobacteria</taxon>
        <taxon>Lysobacterales</taxon>
        <taxon>Lysobacteraceae</taxon>
        <taxon>Xanthomonas</taxon>
    </lineage>
</organism>
<evidence type="ECO:0000313" key="1">
    <source>
        <dbReference type="EMBL" id="AEQ97594.1"/>
    </source>
</evidence>
<protein>
    <submittedName>
        <fullName evidence="1">Uncharacterized protein</fullName>
    </submittedName>
</protein>
<gene>
    <name evidence="1" type="ORF">XOC_3500</name>
</gene>
<sequence>MPLAVAGGWAWLHAPRGLRHRRNKKEALRPLLVMRCA</sequence>
<dbReference type="AlphaFoldDB" id="G7TE77"/>